<proteinExistence type="predicted"/>
<keyword evidence="3" id="KW-0378">Hydrolase</keyword>
<evidence type="ECO:0000256" key="3">
    <source>
        <dbReference type="ARBA" id="ARBA00022801"/>
    </source>
</evidence>
<feature type="compositionally biased region" description="Basic and acidic residues" evidence="5">
    <location>
        <begin position="192"/>
        <end position="210"/>
    </location>
</feature>
<dbReference type="InterPro" id="IPR051453">
    <property type="entry name" value="MBL_Glyoxalase_II"/>
</dbReference>
<dbReference type="PANTHER" id="PTHR46233">
    <property type="entry name" value="HYDROXYACYLGLUTATHIONE HYDROLASE GLOC"/>
    <property type="match status" value="1"/>
</dbReference>
<dbReference type="InterPro" id="IPR001279">
    <property type="entry name" value="Metallo-B-lactamas"/>
</dbReference>
<dbReference type="GO" id="GO:0016787">
    <property type="term" value="F:hydrolase activity"/>
    <property type="evidence" value="ECO:0007669"/>
    <property type="project" value="UniProtKB-KW"/>
</dbReference>
<evidence type="ECO:0000256" key="1">
    <source>
        <dbReference type="ARBA" id="ARBA00001947"/>
    </source>
</evidence>
<dbReference type="SUPFAM" id="SSF56281">
    <property type="entry name" value="Metallo-hydrolase/oxidoreductase"/>
    <property type="match status" value="1"/>
</dbReference>
<evidence type="ECO:0000313" key="8">
    <source>
        <dbReference type="Proteomes" id="UP000614469"/>
    </source>
</evidence>
<dbReference type="InterPro" id="IPR036866">
    <property type="entry name" value="RibonucZ/Hydroxyglut_hydro"/>
</dbReference>
<dbReference type="GO" id="GO:0046872">
    <property type="term" value="F:metal ion binding"/>
    <property type="evidence" value="ECO:0007669"/>
    <property type="project" value="UniProtKB-KW"/>
</dbReference>
<evidence type="ECO:0000256" key="5">
    <source>
        <dbReference type="SAM" id="MobiDB-lite"/>
    </source>
</evidence>
<comment type="cofactor">
    <cofactor evidence="1">
        <name>Zn(2+)</name>
        <dbReference type="ChEBI" id="CHEBI:29105"/>
    </cofactor>
</comment>
<protein>
    <submittedName>
        <fullName evidence="7">MBL fold metallo-hydrolase</fullName>
    </submittedName>
</protein>
<keyword evidence="2" id="KW-0479">Metal-binding</keyword>
<gene>
    <name evidence="7" type="ORF">H8E29_06740</name>
</gene>
<feature type="domain" description="Metallo-beta-lactamase" evidence="6">
    <location>
        <begin position="13"/>
        <end position="192"/>
    </location>
</feature>
<keyword evidence="4" id="KW-0862">Zinc</keyword>
<feature type="region of interest" description="Disordered" evidence="5">
    <location>
        <begin position="190"/>
        <end position="210"/>
    </location>
</feature>
<dbReference type="SMART" id="SM00849">
    <property type="entry name" value="Lactamase_B"/>
    <property type="match status" value="1"/>
</dbReference>
<dbReference type="Pfam" id="PF00753">
    <property type="entry name" value="Lactamase_B"/>
    <property type="match status" value="1"/>
</dbReference>
<dbReference type="EMBL" id="JACNJN010000085">
    <property type="protein sequence ID" value="MBC8334941.1"/>
    <property type="molecule type" value="Genomic_DNA"/>
</dbReference>
<evidence type="ECO:0000313" key="7">
    <source>
        <dbReference type="EMBL" id="MBC8334941.1"/>
    </source>
</evidence>
<dbReference type="Gene3D" id="3.60.15.10">
    <property type="entry name" value="Ribonuclease Z/Hydroxyacylglutathione hydrolase-like"/>
    <property type="match status" value="1"/>
</dbReference>
<dbReference type="PANTHER" id="PTHR46233:SF3">
    <property type="entry name" value="HYDROXYACYLGLUTATHIONE HYDROLASE GLOC"/>
    <property type="match status" value="1"/>
</dbReference>
<accession>A0A8J6NH70</accession>
<name>A0A8J6NH70_9CHLR</name>
<comment type="caution">
    <text evidence="7">The sequence shown here is derived from an EMBL/GenBank/DDBJ whole genome shotgun (WGS) entry which is preliminary data.</text>
</comment>
<dbReference type="AlphaFoldDB" id="A0A8J6NH70"/>
<reference evidence="7 8" key="1">
    <citation type="submission" date="2020-08" db="EMBL/GenBank/DDBJ databases">
        <title>Bridging the membrane lipid divide: bacteria of the FCB group superphylum have the potential to synthesize archaeal ether lipids.</title>
        <authorList>
            <person name="Villanueva L."/>
            <person name="Von Meijenfeldt F.A.B."/>
            <person name="Westbye A.B."/>
            <person name="Yadav S."/>
            <person name="Hopmans E.C."/>
            <person name="Dutilh B.E."/>
            <person name="Sinninghe Damste J.S."/>
        </authorList>
    </citation>
    <scope>NUCLEOTIDE SEQUENCE [LARGE SCALE GENOMIC DNA]</scope>
    <source>
        <strain evidence="7">NIOZ-UU36</strain>
    </source>
</reference>
<dbReference type="Proteomes" id="UP000614469">
    <property type="component" value="Unassembled WGS sequence"/>
</dbReference>
<organism evidence="7 8">
    <name type="scientific">Candidatus Desulfolinea nitratireducens</name>
    <dbReference type="NCBI Taxonomy" id="2841698"/>
    <lineage>
        <taxon>Bacteria</taxon>
        <taxon>Bacillati</taxon>
        <taxon>Chloroflexota</taxon>
        <taxon>Anaerolineae</taxon>
        <taxon>Anaerolineales</taxon>
        <taxon>Anaerolineales incertae sedis</taxon>
        <taxon>Candidatus Desulfolinea</taxon>
    </lineage>
</organism>
<evidence type="ECO:0000259" key="6">
    <source>
        <dbReference type="SMART" id="SM00849"/>
    </source>
</evidence>
<evidence type="ECO:0000256" key="4">
    <source>
        <dbReference type="ARBA" id="ARBA00022833"/>
    </source>
</evidence>
<sequence length="210" mass="22854">MLKIISLTLGPVQTNSFIVADTDTGDAIVVDPSWDGALVAKTAAEQGWQIKEIWLTHAHFDHIGGVAELVDALPEAPPVLLHSDDLDLWKKGGGAALFGFKIDPGPEPETLINGQILQLGKFSFETRHTPGHRPGHCAFYCADADILFSGDLIFYRSVGRTDLPGGDWATLEASIREQVYSLPDQTRILSGHGEETNVGDEKENNHFVRA</sequence>
<evidence type="ECO:0000256" key="2">
    <source>
        <dbReference type="ARBA" id="ARBA00022723"/>
    </source>
</evidence>